<dbReference type="RefSeq" id="WP_152151225.1">
    <property type="nucleotide sequence ID" value="NZ_WEIO01000004.1"/>
</dbReference>
<dbReference type="UniPathway" id="UPA00629">
    <property type="reaction ID" value="UER00684"/>
</dbReference>
<feature type="active site" description="For ring-opening step" evidence="4">
    <location>
        <position position="143"/>
    </location>
</feature>
<comment type="caution">
    <text evidence="4">Lacks conserved residue(s) required for the propagation of feature annotation.</text>
</comment>
<evidence type="ECO:0000256" key="1">
    <source>
        <dbReference type="ARBA" id="ARBA00000644"/>
    </source>
</evidence>
<dbReference type="Gene3D" id="3.40.50.1360">
    <property type="match status" value="1"/>
</dbReference>
<evidence type="ECO:0000259" key="5">
    <source>
        <dbReference type="Pfam" id="PF01182"/>
    </source>
</evidence>
<keyword evidence="2 4" id="KW-0378">Hydrolase</keyword>
<feature type="active site" description="Proton acceptor; for ring-opening step" evidence="4">
    <location>
        <position position="138"/>
    </location>
</feature>
<dbReference type="InterPro" id="IPR037171">
    <property type="entry name" value="NagB/RpiA_transferase-like"/>
</dbReference>
<feature type="domain" description="Glucosamine/galactosamine-6-phosphate isomerase" evidence="5">
    <location>
        <begin position="12"/>
        <end position="226"/>
    </location>
</feature>
<dbReference type="InterPro" id="IPR018321">
    <property type="entry name" value="Glucosamine6P_isomerase_CS"/>
</dbReference>
<organism evidence="6 7">
    <name type="scientific">Bacillus aerolatus</name>
    <dbReference type="NCBI Taxonomy" id="2653354"/>
    <lineage>
        <taxon>Bacteria</taxon>
        <taxon>Bacillati</taxon>
        <taxon>Bacillota</taxon>
        <taxon>Bacilli</taxon>
        <taxon>Bacillales</taxon>
        <taxon>Bacillaceae</taxon>
        <taxon>Bacillus</taxon>
    </lineage>
</organism>
<evidence type="ECO:0000313" key="7">
    <source>
        <dbReference type="Proteomes" id="UP000429595"/>
    </source>
</evidence>
<sequence length="244" mass="26806">MKLIKVKDYNELSETAARLVLEKVKANPDIVLGLATGGTPEGMYKRLVEDHRSAGTSYKNVTTFNLDEYAGLSQADPNSYYAYMREHLFDHIDVPKENVHLPDGEKEDLDAECIQYEQLIKEAGNVDLQVLGIGGNGHIGFNEPGTPFDSHTHVVTLDESTREANARYFSSLDEVPTQALTMGIQTIMRAKEIVLLASGKSKAEAVAQLLKEEANENFPASILTTHPNVTVIVDEEATASVKSE</sequence>
<keyword evidence="7" id="KW-1185">Reference proteome</keyword>
<dbReference type="GO" id="GO:0006043">
    <property type="term" value="P:glucosamine catabolic process"/>
    <property type="evidence" value="ECO:0007669"/>
    <property type="project" value="TreeGrafter"/>
</dbReference>
<evidence type="ECO:0000256" key="3">
    <source>
        <dbReference type="ARBA" id="ARBA00023277"/>
    </source>
</evidence>
<dbReference type="AlphaFoldDB" id="A0A6I1FGC7"/>
<protein>
    <recommendedName>
        <fullName evidence="4">Glucosamine-6-phosphate deaminase</fullName>
        <ecNumber evidence="4">3.5.99.6</ecNumber>
    </recommendedName>
    <alternativeName>
        <fullName evidence="4">GlcN6P deaminase</fullName>
        <shortName evidence="4">GNPDA</shortName>
    </alternativeName>
    <alternativeName>
        <fullName evidence="4">Glucosamine-6-phosphate isomerase</fullName>
    </alternativeName>
</protein>
<dbReference type="GO" id="GO:0042802">
    <property type="term" value="F:identical protein binding"/>
    <property type="evidence" value="ECO:0007669"/>
    <property type="project" value="TreeGrafter"/>
</dbReference>
<dbReference type="EMBL" id="WEIO01000004">
    <property type="protein sequence ID" value="KAB7707200.1"/>
    <property type="molecule type" value="Genomic_DNA"/>
</dbReference>
<dbReference type="GO" id="GO:0019262">
    <property type="term" value="P:N-acetylneuraminate catabolic process"/>
    <property type="evidence" value="ECO:0007669"/>
    <property type="project" value="UniProtKB-UniRule"/>
</dbReference>
<dbReference type="PANTHER" id="PTHR11280:SF5">
    <property type="entry name" value="GLUCOSAMINE-6-PHOSPHATE ISOMERASE"/>
    <property type="match status" value="1"/>
</dbReference>
<comment type="similarity">
    <text evidence="4">Belongs to the glucosamine/galactosamine-6-phosphate isomerase family. NagB subfamily.</text>
</comment>
<gene>
    <name evidence="4 6" type="primary">nagB</name>
    <name evidence="6" type="ORF">F9802_09340</name>
</gene>
<dbReference type="GO" id="GO:0006046">
    <property type="term" value="P:N-acetylglucosamine catabolic process"/>
    <property type="evidence" value="ECO:0007669"/>
    <property type="project" value="UniProtKB-UniRule"/>
</dbReference>
<dbReference type="Proteomes" id="UP000429595">
    <property type="component" value="Unassembled WGS sequence"/>
</dbReference>
<dbReference type="GO" id="GO:0005737">
    <property type="term" value="C:cytoplasm"/>
    <property type="evidence" value="ECO:0007669"/>
    <property type="project" value="TreeGrafter"/>
</dbReference>
<dbReference type="EC" id="3.5.99.6" evidence="4"/>
<comment type="caution">
    <text evidence="6">The sequence shown here is derived from an EMBL/GenBank/DDBJ whole genome shotgun (WGS) entry which is preliminary data.</text>
</comment>
<evidence type="ECO:0000256" key="2">
    <source>
        <dbReference type="ARBA" id="ARBA00022801"/>
    </source>
</evidence>
<dbReference type="InterPro" id="IPR006148">
    <property type="entry name" value="Glc/Gal-6P_isomerase"/>
</dbReference>
<comment type="catalytic activity">
    <reaction evidence="1 4">
        <text>alpha-D-glucosamine 6-phosphate + H2O = beta-D-fructose 6-phosphate + NH4(+)</text>
        <dbReference type="Rhea" id="RHEA:12172"/>
        <dbReference type="ChEBI" id="CHEBI:15377"/>
        <dbReference type="ChEBI" id="CHEBI:28938"/>
        <dbReference type="ChEBI" id="CHEBI:57634"/>
        <dbReference type="ChEBI" id="CHEBI:75989"/>
        <dbReference type="EC" id="3.5.99.6"/>
    </reaction>
</comment>
<dbReference type="InterPro" id="IPR004547">
    <property type="entry name" value="Glucosamine6P_isomerase"/>
</dbReference>
<dbReference type="Pfam" id="PF01182">
    <property type="entry name" value="Glucosamine_iso"/>
    <property type="match status" value="1"/>
</dbReference>
<evidence type="ECO:0000313" key="6">
    <source>
        <dbReference type="EMBL" id="KAB7707200.1"/>
    </source>
</evidence>
<dbReference type="GO" id="GO:0005975">
    <property type="term" value="P:carbohydrate metabolic process"/>
    <property type="evidence" value="ECO:0007669"/>
    <property type="project" value="InterPro"/>
</dbReference>
<accession>A0A6I1FGC7</accession>
<keyword evidence="3 4" id="KW-0119">Carbohydrate metabolism</keyword>
<dbReference type="PROSITE" id="PS01161">
    <property type="entry name" value="GLC_GALNAC_ISOMERASE"/>
    <property type="match status" value="1"/>
</dbReference>
<feature type="active site" description="Proton acceptor; for enolization step" evidence="4">
    <location>
        <position position="67"/>
    </location>
</feature>
<dbReference type="SUPFAM" id="SSF100950">
    <property type="entry name" value="NagB/RpiA/CoA transferase-like"/>
    <property type="match status" value="1"/>
</dbReference>
<feature type="active site" description="For ring-opening step" evidence="4">
    <location>
        <position position="136"/>
    </location>
</feature>
<proteinExistence type="inferred from homology"/>
<dbReference type="NCBIfam" id="TIGR00502">
    <property type="entry name" value="nagB"/>
    <property type="match status" value="1"/>
</dbReference>
<dbReference type="CDD" id="cd01399">
    <property type="entry name" value="GlcN6P_deaminase"/>
    <property type="match status" value="1"/>
</dbReference>
<evidence type="ECO:0000256" key="4">
    <source>
        <dbReference type="HAMAP-Rule" id="MF_01241"/>
    </source>
</evidence>
<dbReference type="FunFam" id="3.40.50.1360:FF:000003">
    <property type="entry name" value="Glucosamine-6-phosphate deaminase"/>
    <property type="match status" value="1"/>
</dbReference>
<reference evidence="6 7" key="1">
    <citation type="submission" date="2019-10" db="EMBL/GenBank/DDBJ databases">
        <title>Bacillus aerolatum sp. nov., isolated from bioaerosol of sport playgrounds.</title>
        <authorList>
            <person name="Chen P."/>
            <person name="Zhang G."/>
        </authorList>
    </citation>
    <scope>NUCLEOTIDE SEQUENCE [LARGE SCALE GENOMIC DNA]</scope>
    <source>
        <strain evidence="6 7">CX253</strain>
    </source>
</reference>
<dbReference type="GO" id="GO:0004342">
    <property type="term" value="F:glucosamine-6-phosphate deaminase activity"/>
    <property type="evidence" value="ECO:0007669"/>
    <property type="project" value="UniProtKB-UniRule"/>
</dbReference>
<name>A0A6I1FGC7_9BACI</name>
<comment type="pathway">
    <text evidence="4">Amino-sugar metabolism; N-acetylneuraminate degradation; D-fructose 6-phosphate from N-acetylneuraminate: step 5/5.</text>
</comment>
<dbReference type="PANTHER" id="PTHR11280">
    <property type="entry name" value="GLUCOSAMINE-6-PHOSPHATE ISOMERASE"/>
    <property type="match status" value="1"/>
</dbReference>
<dbReference type="HAMAP" id="MF_01241">
    <property type="entry name" value="GlcN6P_deamin"/>
    <property type="match status" value="1"/>
</dbReference>
<comment type="function">
    <text evidence="4">Catalyzes the reversible isomerization-deamination of glucosamine 6-phosphate (GlcN6P) to form fructose 6-phosphate (Fru6P) and ammonium ion.</text>
</comment>